<comment type="similarity">
    <text evidence="2">Belongs to the TsaE family.</text>
</comment>
<comment type="subcellular location">
    <subcellularLocation>
        <location evidence="1">Cytoplasm</location>
    </subcellularLocation>
</comment>
<keyword evidence="4" id="KW-0963">Cytoplasm</keyword>
<feature type="region of interest" description="Disordered" evidence="11">
    <location>
        <begin position="167"/>
        <end position="187"/>
    </location>
</feature>
<keyword evidence="8" id="KW-0067">ATP-binding</keyword>
<evidence type="ECO:0000256" key="3">
    <source>
        <dbReference type="ARBA" id="ARBA00019010"/>
    </source>
</evidence>
<dbReference type="Pfam" id="PF02367">
    <property type="entry name" value="TsaE"/>
    <property type="match status" value="1"/>
</dbReference>
<evidence type="ECO:0000256" key="10">
    <source>
        <dbReference type="ARBA" id="ARBA00032441"/>
    </source>
</evidence>
<evidence type="ECO:0000256" key="6">
    <source>
        <dbReference type="ARBA" id="ARBA00022723"/>
    </source>
</evidence>
<proteinExistence type="inferred from homology"/>
<evidence type="ECO:0000256" key="7">
    <source>
        <dbReference type="ARBA" id="ARBA00022741"/>
    </source>
</evidence>
<dbReference type="EMBL" id="BMDD01000002">
    <property type="protein sequence ID" value="GGH76043.1"/>
    <property type="molecule type" value="Genomic_DNA"/>
</dbReference>
<dbReference type="PANTHER" id="PTHR33540:SF2">
    <property type="entry name" value="TRNA THREONYLCARBAMOYLADENOSINE BIOSYNTHESIS PROTEIN TSAE"/>
    <property type="match status" value="1"/>
</dbReference>
<keyword evidence="9" id="KW-0460">Magnesium</keyword>
<keyword evidence="7" id="KW-0547">Nucleotide-binding</keyword>
<gene>
    <name evidence="12" type="ORF">GCM10007362_17690</name>
</gene>
<feature type="compositionally biased region" description="Basic and acidic residues" evidence="11">
    <location>
        <begin position="175"/>
        <end position="187"/>
    </location>
</feature>
<dbReference type="NCBIfam" id="TIGR00150">
    <property type="entry name" value="T6A_YjeE"/>
    <property type="match status" value="1"/>
</dbReference>
<dbReference type="PANTHER" id="PTHR33540">
    <property type="entry name" value="TRNA THREONYLCARBAMOYLADENOSINE BIOSYNTHESIS PROTEIN TSAE"/>
    <property type="match status" value="1"/>
</dbReference>
<keyword evidence="6" id="KW-0479">Metal-binding</keyword>
<organism evidence="12 13">
    <name type="scientific">Saccharibacillus endophyticus</name>
    <dbReference type="NCBI Taxonomy" id="2060666"/>
    <lineage>
        <taxon>Bacteria</taxon>
        <taxon>Bacillati</taxon>
        <taxon>Bacillota</taxon>
        <taxon>Bacilli</taxon>
        <taxon>Bacillales</taxon>
        <taxon>Paenibacillaceae</taxon>
        <taxon>Saccharibacillus</taxon>
    </lineage>
</organism>
<keyword evidence="5" id="KW-0819">tRNA processing</keyword>
<sequence>MEESVHAYEKVTKSWVSHGEADTAALAEYFANLAKPGTILALDGDLGAGKTKFSQGFAAALGVKGVVNSPTFTLIKEYEGRLPLYHMDVYRISQDEAEDLGLDEYFEGRGVSLVEWASIIPGLLPEERLNLRIEHTGGEGRIIHCEGVGTPYAQWIAALPESALMMTQPGAGQGESKKDGELEDGKA</sequence>
<evidence type="ECO:0000256" key="1">
    <source>
        <dbReference type="ARBA" id="ARBA00004496"/>
    </source>
</evidence>
<accession>A0ABQ1ZQT6</accession>
<name>A0ABQ1ZQT6_9BACL</name>
<evidence type="ECO:0000256" key="5">
    <source>
        <dbReference type="ARBA" id="ARBA00022694"/>
    </source>
</evidence>
<reference evidence="13" key="1">
    <citation type="journal article" date="2019" name="Int. J. Syst. Evol. Microbiol.">
        <title>The Global Catalogue of Microorganisms (GCM) 10K type strain sequencing project: providing services to taxonomists for standard genome sequencing and annotation.</title>
        <authorList>
            <consortium name="The Broad Institute Genomics Platform"/>
            <consortium name="The Broad Institute Genome Sequencing Center for Infectious Disease"/>
            <person name="Wu L."/>
            <person name="Ma J."/>
        </authorList>
    </citation>
    <scope>NUCLEOTIDE SEQUENCE [LARGE SCALE GENOMIC DNA]</scope>
    <source>
        <strain evidence="13">CCM 8702</strain>
    </source>
</reference>
<evidence type="ECO:0000313" key="13">
    <source>
        <dbReference type="Proteomes" id="UP000605427"/>
    </source>
</evidence>
<protein>
    <recommendedName>
        <fullName evidence="3">tRNA threonylcarbamoyladenosine biosynthesis protein TsaE</fullName>
    </recommendedName>
    <alternativeName>
        <fullName evidence="10">t(6)A37 threonylcarbamoyladenosine biosynthesis protein TsaE</fullName>
    </alternativeName>
</protein>
<evidence type="ECO:0000256" key="8">
    <source>
        <dbReference type="ARBA" id="ARBA00022840"/>
    </source>
</evidence>
<evidence type="ECO:0000256" key="11">
    <source>
        <dbReference type="SAM" id="MobiDB-lite"/>
    </source>
</evidence>
<evidence type="ECO:0000313" key="12">
    <source>
        <dbReference type="EMBL" id="GGH76043.1"/>
    </source>
</evidence>
<dbReference type="Gene3D" id="3.40.50.300">
    <property type="entry name" value="P-loop containing nucleotide triphosphate hydrolases"/>
    <property type="match status" value="1"/>
</dbReference>
<evidence type="ECO:0000256" key="4">
    <source>
        <dbReference type="ARBA" id="ARBA00022490"/>
    </source>
</evidence>
<comment type="caution">
    <text evidence="12">The sequence shown here is derived from an EMBL/GenBank/DDBJ whole genome shotgun (WGS) entry which is preliminary data.</text>
</comment>
<evidence type="ECO:0000256" key="9">
    <source>
        <dbReference type="ARBA" id="ARBA00022842"/>
    </source>
</evidence>
<dbReference type="Proteomes" id="UP000605427">
    <property type="component" value="Unassembled WGS sequence"/>
</dbReference>
<dbReference type="SUPFAM" id="SSF52540">
    <property type="entry name" value="P-loop containing nucleoside triphosphate hydrolases"/>
    <property type="match status" value="1"/>
</dbReference>
<evidence type="ECO:0000256" key="2">
    <source>
        <dbReference type="ARBA" id="ARBA00007599"/>
    </source>
</evidence>
<dbReference type="InterPro" id="IPR027417">
    <property type="entry name" value="P-loop_NTPase"/>
</dbReference>
<keyword evidence="13" id="KW-1185">Reference proteome</keyword>
<dbReference type="InterPro" id="IPR003442">
    <property type="entry name" value="T6A_TsaE"/>
</dbReference>